<feature type="compositionally biased region" description="Low complexity" evidence="7">
    <location>
        <begin position="1375"/>
        <end position="1397"/>
    </location>
</feature>
<feature type="compositionally biased region" description="Polar residues" evidence="7">
    <location>
        <begin position="2374"/>
        <end position="2410"/>
    </location>
</feature>
<keyword evidence="4 6" id="KW-0256">Endoplasmic reticulum</keyword>
<feature type="compositionally biased region" description="Polar residues" evidence="7">
    <location>
        <begin position="2347"/>
        <end position="2362"/>
    </location>
</feature>
<feature type="region of interest" description="Disordered" evidence="7">
    <location>
        <begin position="1371"/>
        <end position="1403"/>
    </location>
</feature>
<name>A0A976IDR7_BRELC</name>
<dbReference type="KEGG" id="blac:94352704"/>
<dbReference type="Proteomes" id="UP000294530">
    <property type="component" value="Unassembled WGS sequence"/>
</dbReference>
<feature type="domain" description="Sec16 central conserved" evidence="9">
    <location>
        <begin position="1753"/>
        <end position="1880"/>
    </location>
</feature>
<feature type="compositionally biased region" description="Polar residues" evidence="7">
    <location>
        <begin position="1169"/>
        <end position="1182"/>
    </location>
</feature>
<evidence type="ECO:0000256" key="5">
    <source>
        <dbReference type="ARBA" id="ARBA00022892"/>
    </source>
</evidence>
<feature type="region of interest" description="Disordered" evidence="7">
    <location>
        <begin position="62"/>
        <end position="148"/>
    </location>
</feature>
<dbReference type="RefSeq" id="XP_067817661.1">
    <property type="nucleotide sequence ID" value="XM_067967033.1"/>
</dbReference>
<keyword evidence="11" id="KW-1185">Reference proteome</keyword>
<comment type="subcellular location">
    <subcellularLocation>
        <location evidence="1">Endoplasmic reticulum</location>
    </subcellularLocation>
</comment>
<feature type="compositionally biased region" description="Polar residues" evidence="7">
    <location>
        <begin position="801"/>
        <end position="817"/>
    </location>
</feature>
<feature type="compositionally biased region" description="Polar residues" evidence="7">
    <location>
        <begin position="561"/>
        <end position="576"/>
    </location>
</feature>
<dbReference type="PANTHER" id="PTHR13402">
    <property type="entry name" value="RGPR-RELATED"/>
    <property type="match status" value="1"/>
</dbReference>
<dbReference type="PANTHER" id="PTHR13402:SF6">
    <property type="entry name" value="SECRETORY 16, ISOFORM I"/>
    <property type="match status" value="1"/>
</dbReference>
<dbReference type="Pfam" id="PF12932">
    <property type="entry name" value="Sec16"/>
    <property type="match status" value="1"/>
</dbReference>
<keyword evidence="3 6" id="KW-0813">Transport</keyword>
<feature type="compositionally biased region" description="Polar residues" evidence="7">
    <location>
        <begin position="138"/>
        <end position="148"/>
    </location>
</feature>
<feature type="region of interest" description="Disordered" evidence="7">
    <location>
        <begin position="2552"/>
        <end position="2669"/>
    </location>
</feature>
<keyword evidence="5 6" id="KW-0931">ER-Golgi transport</keyword>
<feature type="compositionally biased region" description="Polar residues" evidence="7">
    <location>
        <begin position="652"/>
        <end position="678"/>
    </location>
</feature>
<feature type="domain" description="Sec16 Sec23-binding" evidence="8">
    <location>
        <begin position="1942"/>
        <end position="2203"/>
    </location>
</feature>
<feature type="region of interest" description="Disordered" evidence="7">
    <location>
        <begin position="1169"/>
        <end position="1294"/>
    </location>
</feature>
<dbReference type="GO" id="GO:0007030">
    <property type="term" value="P:Golgi organization"/>
    <property type="evidence" value="ECO:0007669"/>
    <property type="project" value="TreeGrafter"/>
</dbReference>
<evidence type="ECO:0000256" key="1">
    <source>
        <dbReference type="ARBA" id="ARBA00004240"/>
    </source>
</evidence>
<feature type="compositionally biased region" description="Polar residues" evidence="7">
    <location>
        <begin position="721"/>
        <end position="740"/>
    </location>
</feature>
<feature type="compositionally biased region" description="Acidic residues" evidence="7">
    <location>
        <begin position="818"/>
        <end position="828"/>
    </location>
</feature>
<dbReference type="InterPro" id="IPR024340">
    <property type="entry name" value="Sec16_CCD"/>
</dbReference>
<feature type="compositionally biased region" description="Polar residues" evidence="7">
    <location>
        <begin position="2430"/>
        <end position="2458"/>
    </location>
</feature>
<feature type="region of interest" description="Disordered" evidence="7">
    <location>
        <begin position="763"/>
        <end position="838"/>
    </location>
</feature>
<protein>
    <recommendedName>
        <fullName evidence="6">Protein transport protein sec16</fullName>
    </recommendedName>
</protein>
<gene>
    <name evidence="10" type="ORF">CCR75_008986</name>
</gene>
<feature type="region of interest" description="Disordered" evidence="7">
    <location>
        <begin position="2288"/>
        <end position="2458"/>
    </location>
</feature>
<feature type="region of interest" description="Disordered" evidence="7">
    <location>
        <begin position="294"/>
        <end position="319"/>
    </location>
</feature>
<reference evidence="10 11" key="1">
    <citation type="journal article" date="2021" name="Genome Biol.">
        <title>AFLAP: assembly-free linkage analysis pipeline using k-mers from genome sequencing data.</title>
        <authorList>
            <person name="Fletcher K."/>
            <person name="Zhang L."/>
            <person name="Gil J."/>
            <person name="Han R."/>
            <person name="Cavanaugh K."/>
            <person name="Michelmore R."/>
        </authorList>
    </citation>
    <scope>NUCLEOTIDE SEQUENCE [LARGE SCALE GENOMIC DNA]</scope>
    <source>
        <strain evidence="10 11">SF5</strain>
    </source>
</reference>
<dbReference type="CDD" id="cd09233">
    <property type="entry name" value="ACE1-Sec16-like"/>
    <property type="match status" value="1"/>
</dbReference>
<dbReference type="InterPro" id="IPR024298">
    <property type="entry name" value="Sec16_Sec23-bd"/>
</dbReference>
<dbReference type="GO" id="GO:0012507">
    <property type="term" value="C:ER to Golgi transport vesicle membrane"/>
    <property type="evidence" value="ECO:0007669"/>
    <property type="project" value="TreeGrafter"/>
</dbReference>
<feature type="region of interest" description="Disordered" evidence="7">
    <location>
        <begin position="1"/>
        <end position="50"/>
    </location>
</feature>
<dbReference type="EMBL" id="SHOA02000003">
    <property type="protein sequence ID" value="TDH68162.1"/>
    <property type="molecule type" value="Genomic_DNA"/>
</dbReference>
<dbReference type="GO" id="GO:0015031">
    <property type="term" value="P:protein transport"/>
    <property type="evidence" value="ECO:0007669"/>
    <property type="project" value="UniProtKB-KW"/>
</dbReference>
<comment type="similarity">
    <text evidence="2 6">Belongs to the SEC16 family.</text>
</comment>
<feature type="region of interest" description="Disordered" evidence="7">
    <location>
        <begin position="712"/>
        <end position="745"/>
    </location>
</feature>
<dbReference type="Pfam" id="PF12931">
    <property type="entry name" value="TPR_Sec16"/>
    <property type="match status" value="1"/>
</dbReference>
<proteinExistence type="inferred from homology"/>
<dbReference type="GO" id="GO:0070971">
    <property type="term" value="C:endoplasmic reticulum exit site"/>
    <property type="evidence" value="ECO:0007669"/>
    <property type="project" value="TreeGrafter"/>
</dbReference>
<feature type="compositionally biased region" description="Low complexity" evidence="7">
    <location>
        <begin position="122"/>
        <end position="137"/>
    </location>
</feature>
<evidence type="ECO:0000313" key="10">
    <source>
        <dbReference type="EMBL" id="TDH68162.1"/>
    </source>
</evidence>
<comment type="caution">
    <text evidence="10">The sequence shown here is derived from an EMBL/GenBank/DDBJ whole genome shotgun (WGS) entry which is preliminary data.</text>
</comment>
<evidence type="ECO:0000256" key="7">
    <source>
        <dbReference type="SAM" id="MobiDB-lite"/>
    </source>
</evidence>
<dbReference type="OrthoDB" id="8918678at2759"/>
<organism evidence="10 11">
    <name type="scientific">Bremia lactucae</name>
    <name type="common">Lettuce downy mildew</name>
    <dbReference type="NCBI Taxonomy" id="4779"/>
    <lineage>
        <taxon>Eukaryota</taxon>
        <taxon>Sar</taxon>
        <taxon>Stramenopiles</taxon>
        <taxon>Oomycota</taxon>
        <taxon>Peronosporomycetes</taxon>
        <taxon>Peronosporales</taxon>
        <taxon>Peronosporaceae</taxon>
        <taxon>Bremia</taxon>
    </lineage>
</organism>
<keyword evidence="6" id="KW-0472">Membrane</keyword>
<feature type="compositionally biased region" description="Polar residues" evidence="7">
    <location>
        <begin position="775"/>
        <end position="793"/>
    </location>
</feature>
<evidence type="ECO:0000313" key="11">
    <source>
        <dbReference type="Proteomes" id="UP000294530"/>
    </source>
</evidence>
<feature type="region of interest" description="Disordered" evidence="7">
    <location>
        <begin position="1776"/>
        <end position="1796"/>
    </location>
</feature>
<feature type="region of interest" description="Disordered" evidence="7">
    <location>
        <begin position="530"/>
        <end position="678"/>
    </location>
</feature>
<feature type="compositionally biased region" description="Low complexity" evidence="7">
    <location>
        <begin position="1215"/>
        <end position="1229"/>
    </location>
</feature>
<evidence type="ECO:0000256" key="3">
    <source>
        <dbReference type="ARBA" id="ARBA00022448"/>
    </source>
</evidence>
<evidence type="ECO:0000256" key="2">
    <source>
        <dbReference type="ARBA" id="ARBA00005927"/>
    </source>
</evidence>
<accession>A0A976IDR7</accession>
<dbReference type="Gene3D" id="1.25.40.1030">
    <property type="match status" value="1"/>
</dbReference>
<feature type="compositionally biased region" description="Polar residues" evidence="7">
    <location>
        <begin position="24"/>
        <end position="40"/>
    </location>
</feature>
<feature type="compositionally biased region" description="Polar residues" evidence="7">
    <location>
        <begin position="1275"/>
        <end position="1289"/>
    </location>
</feature>
<evidence type="ECO:0000259" key="9">
    <source>
        <dbReference type="Pfam" id="PF12932"/>
    </source>
</evidence>
<feature type="compositionally biased region" description="Polar residues" evidence="7">
    <location>
        <begin position="829"/>
        <end position="838"/>
    </location>
</feature>
<evidence type="ECO:0000256" key="6">
    <source>
        <dbReference type="RuleBase" id="RU364101"/>
    </source>
</evidence>
<evidence type="ECO:0000259" key="8">
    <source>
        <dbReference type="Pfam" id="PF12931"/>
    </source>
</evidence>
<feature type="compositionally biased region" description="Basic and acidic residues" evidence="7">
    <location>
        <begin position="641"/>
        <end position="651"/>
    </location>
</feature>
<sequence length="2669" mass="284975">MDGSRGYFSAAAGSTPATEAHAENSVSESTSTRPASTGSRLRQKPVSAAPNENFFASLGITNASRGNSASSVSKNYSQTTKHYVSNTASRSSTSSWTPPPIGGLGSQRSIPPSIGSLGIPGSRTTSTTKSTTNSMTTDPSSKDTNQTKSATVEPILLAASSSTNLAARSKPTQLFSMDDAEDLYSDDGWDCDSPSTVLSGSMDDATASVTTGTPMAAAAAQVQKEEFSWGDDDDLFASPVATPMAPHAHLPLCTTSSSAGEVNDPNKLISPLHVRDVAESLSVASGNFEVEKESGKAQVTSLPPAAVPSTPPTYGTKSATSQLLSPIETRSVLEHTPTAKTAFAAMQSSFLAHKPTEQSAFKTRSDRRSEAMTCTESHQQDEDWHHQEKVVENLSEEGKVNEAASSGLIMSDTATMTVQTDALMAPPVELTSPAGDFWNEEDALFDHDDHAKDDWNETVEDSSYRTFAAESHGNTAYPDFSSHDNSFALPTKQEVTKSAAVFDHSGSQYQEKKEIGRQDDVTGQDTIAMSPSQTHQQSAQLHYSERKPELKPATYMDTGSPPFSTTRTKSQKQISVTEVPRAARFLHTPTGTGGAFGRVPSPHGNDTFDFRGDSSGAALSTEHEEKSTQHDTMTSTDGSEDDSRLGSRESYTHSSVKWNDRSTQSYEQNQAPFEEQANSRCIGSRLYTRQGQSDEEERDSVVSFSGENSFFPSAGRPSSLYGGSQSSFASHRMNQSSVASTDHDGSSIASFGVSSAGATFGGSEHISESGAYSDGSISETPSMVNSSNASTAFGTDFPSASEGQFSAPGTTIGGSDNASDEEFSDDNASETTSINENMSANLRSASEYGASSMQYNSETIASRDAQEPFAESAPNTNLVTKFEESKSAALSSVYGSPDNSNDEKPCASSSGLFSTSQQAVSGPVAASSIPSGVTHQLGGITQEEIFPSAASLFGATTGADIPNPFSAFSASANITKPSDAPELPTLNVENLVTAGSSTSFFESPHATSVKHSHSSGHQVLNQHINQGGRDTISGTHASNISSFHSQFGSSSPFDHSKAEAHVPSAFGYNDSSTDNKANFFATHSNTQYDFENSIQSANISSLGSGDHLGIDRKAKPHLNGAAQTSADAVIGGYRPSDNSDSIAANSFKQSLSIPSTSLVGGHNQSLCSTLTLPPNQSSSGDFKTSGEDRHGQFAGNAFNGRSYEQKKGVEQSIGSNFSHQSSTSSITSNKVWREHSDFGSRSSSNYQRPISGPSIISNHAADVHGHSRLSEQPLGGNQNHIYTPEATTQTRDDSRTLSGAAADAFFERLSTTNKLDALSKTIERGEESIPAAPANLVFQQPTQTHAQQTFLVAANDKRQFEVETSEGFYAQPRNSYSSPSSVDNVSVSHHVSSGSFHETNTSVGSWNNGQQHINTTPVHTSFNATSYFSEALSANTQVTASSFFGGTTSQDSSAMQMMQRNNSSASNAFDGQAAHGQSQRMVNQEQPYVKADLSRFDLNEKNARAPETAPIAQVNKPPSTAYVNPPMPGDTRQRDSDSVSEITPSSAAISDKNLHNSTMRRDENMRITKRPQSIDGFAGFSSQGSSEQRLPTDFFSNLPAQTHNATSSHQFAQPAYYQQQGQERAQDFTVASPPNNGGALYGGSGVHEPAASPRSLYNIGDHGADITRTANHLHYQMPEQQYHQQQPYSATGFEDRAGGVKQIQNHLADKHAFGAGLGYHAANTSQASHIVAAPFEMTANKHKDPCVAPPSCLASFGFGGNVVTMFPDRKFRPNISGSSFRNNPRGTLPRSEFENGGNSELCKGPVNFYRMDQLHSKDKEYSQMDTFPGPLTGNVSEDVIREYIDDRLKRSEAPTSAIDAEDEDDRLLLGVLRIIIKCNGKLRSDPGTMKPNDPESPEAQLIILFDKSSKRRNGNQPPLFPEARNTHSAVHPELKVKHTNHLRELLLVGDRKGAISTAMSAHMWPEAMLIASFTNKEEYKRVLRNYVDDTYAVGDPSRALFMAFADQQEKSVQEPKRLLHTNAQQSTESLVLSAWTSHAQVLLANRTADTNKILTELGDRLWNEANLVTAAHICYLLAGIQVEAPIPTSKIALLGGDHRTPTEARFYVSPGAVQRTEMYEWSQKLSKDAADNVMIPFQGYKLIYAMMLADLGKLEIAFKYVTSMLILIKAVTATTKPGTSMYLEGMKNQLTVLDDRLRQHLGQDRVALVAASTSRESDRKQGKWGLGSALSIMGKIVNRVVEGNDSSAASISNSKAPSGLYASEAISPVTIYPKAPAVTDLNSIPKPSYVSQQTSPPTAQLPSSTVVSNSSIHDTPPTSQTSSVGRYQRSSSASTPTLYSRPDAVSETPSSSNGLQLLQSPDSYPGNRRPIVSSKGNGPQQHGSGFMRSQHSMEPPGSNHSTRSNASFNGMSLVPPSSLPPSPLEYVPSTHEQPLSSQQHSPDSLQSPNALTDPSAKTLSSQVAAKVVTTLSPVEATTMSGPMSDKGKASPKTKKVVRSKTPPPSGSSKGSGWLSGLSSFIVTKMNPEAKVAKLGVQMEAYYDEEAKRWVFPGEASTAEPTKPSAPPTGPMPGSAPGSSATGIPPVGTNSAPSSMRSGPVPSDDPLAALMAPPPSHNLMKKDPLAAMMAPPSRPGYYNARRGSATSYKPPRPQFAVFKPSAASVGAPED</sequence>
<feature type="compositionally biased region" description="Basic residues" evidence="7">
    <location>
        <begin position="2489"/>
        <end position="2498"/>
    </location>
</feature>
<feature type="compositionally biased region" description="Polar residues" evidence="7">
    <location>
        <begin position="2576"/>
        <end position="2596"/>
    </location>
</feature>
<feature type="compositionally biased region" description="Polar residues" evidence="7">
    <location>
        <begin position="1776"/>
        <end position="1785"/>
    </location>
</feature>
<evidence type="ECO:0000256" key="4">
    <source>
        <dbReference type="ARBA" id="ARBA00022824"/>
    </source>
</evidence>
<keyword evidence="6" id="KW-0653">Protein transport</keyword>
<feature type="compositionally biased region" description="Low complexity" evidence="7">
    <location>
        <begin position="2601"/>
        <end position="2610"/>
    </location>
</feature>
<dbReference type="GeneID" id="94352704"/>
<feature type="compositionally biased region" description="Polar residues" evidence="7">
    <location>
        <begin position="530"/>
        <end position="541"/>
    </location>
</feature>
<feature type="region of interest" description="Disordered" evidence="7">
    <location>
        <begin position="891"/>
        <end position="913"/>
    </location>
</feature>
<feature type="compositionally biased region" description="Low complexity" evidence="7">
    <location>
        <begin position="85"/>
        <end position="96"/>
    </location>
</feature>
<feature type="compositionally biased region" description="Polar residues" evidence="7">
    <location>
        <begin position="1239"/>
        <end position="1248"/>
    </location>
</feature>
<feature type="region of interest" description="Disordered" evidence="7">
    <location>
        <begin position="1526"/>
        <end position="1546"/>
    </location>
</feature>
<feature type="compositionally biased region" description="Polar residues" evidence="7">
    <location>
        <begin position="62"/>
        <end position="84"/>
    </location>
</feature>
<dbReference type="GO" id="GO:0016192">
    <property type="term" value="P:vesicle-mediated transport"/>
    <property type="evidence" value="ECO:0007669"/>
    <property type="project" value="UniProtKB-KW"/>
</dbReference>
<feature type="region of interest" description="Disordered" evidence="7">
    <location>
        <begin position="2476"/>
        <end position="2513"/>
    </location>
</feature>
<dbReference type="GO" id="GO:0070973">
    <property type="term" value="P:protein localization to endoplasmic reticulum exit site"/>
    <property type="evidence" value="ECO:0007669"/>
    <property type="project" value="TreeGrafter"/>
</dbReference>
<feature type="compositionally biased region" description="Polar residues" evidence="7">
    <location>
        <begin position="2289"/>
        <end position="2338"/>
    </location>
</feature>